<sequence>MSQEPFGNLFNNLRCRYFVLKYPANTKSMAVRTIAPDNSQALDTFSTNWILTPLGSVTWINLTVGLG</sequence>
<gene>
    <name evidence="1" type="ORF">TRIP_E190142</name>
</gene>
<proteinExistence type="predicted"/>
<organism evidence="1">
    <name type="scientific">uncultured Spirochaetota bacterium</name>
    <dbReference type="NCBI Taxonomy" id="460511"/>
    <lineage>
        <taxon>Bacteria</taxon>
        <taxon>Pseudomonadati</taxon>
        <taxon>Spirochaetota</taxon>
        <taxon>environmental samples</taxon>
    </lineage>
</organism>
<name>A0A652ZTW7_9SPIR</name>
<reference evidence="1" key="1">
    <citation type="submission" date="2018-07" db="EMBL/GenBank/DDBJ databases">
        <authorList>
            <consortium name="Genoscope - CEA"/>
            <person name="William W."/>
        </authorList>
    </citation>
    <scope>NUCLEOTIDE SEQUENCE</scope>
    <source>
        <strain evidence="1">IK1</strain>
    </source>
</reference>
<dbReference type="EMBL" id="UPXP01000011">
    <property type="protein sequence ID" value="VBB39224.1"/>
    <property type="molecule type" value="Genomic_DNA"/>
</dbReference>
<accession>A0A652ZTW7</accession>
<evidence type="ECO:0000313" key="1">
    <source>
        <dbReference type="EMBL" id="VBB39224.1"/>
    </source>
</evidence>
<protein>
    <submittedName>
        <fullName evidence="1">Uncharacterized protein</fullName>
    </submittedName>
</protein>
<dbReference type="AlphaFoldDB" id="A0A652ZTW7"/>